<keyword evidence="2" id="KW-1185">Reference proteome</keyword>
<dbReference type="Proteomes" id="UP000821853">
    <property type="component" value="Chromosome 10"/>
</dbReference>
<protein>
    <submittedName>
        <fullName evidence="1">Uncharacterized protein</fullName>
    </submittedName>
</protein>
<sequence>MAVAVLQDLNLERLSFSVPKAQSLEINPFFTIKTLKPNLPFRTIITERDSWWKLDPRFLKGHLKQLRIQDPFKVENVGAVVQFLQEGETDFCKGFSIDVEDMFFFYPNPWAARMR</sequence>
<proteinExistence type="predicted"/>
<dbReference type="VEuPathDB" id="VectorBase:HLOH_050395"/>
<dbReference type="EMBL" id="JABSTR010000002">
    <property type="protein sequence ID" value="KAH9364607.1"/>
    <property type="molecule type" value="Genomic_DNA"/>
</dbReference>
<accession>A0A9J6FP32</accession>
<name>A0A9J6FP32_HAELO</name>
<evidence type="ECO:0000313" key="2">
    <source>
        <dbReference type="Proteomes" id="UP000821853"/>
    </source>
</evidence>
<dbReference type="AlphaFoldDB" id="A0A9J6FP32"/>
<gene>
    <name evidence="1" type="ORF">HPB48_017562</name>
</gene>
<evidence type="ECO:0000313" key="1">
    <source>
        <dbReference type="EMBL" id="KAH9364607.1"/>
    </source>
</evidence>
<comment type="caution">
    <text evidence="1">The sequence shown here is derived from an EMBL/GenBank/DDBJ whole genome shotgun (WGS) entry which is preliminary data.</text>
</comment>
<reference evidence="1 2" key="1">
    <citation type="journal article" date="2020" name="Cell">
        <title>Large-Scale Comparative Analyses of Tick Genomes Elucidate Their Genetic Diversity and Vector Capacities.</title>
        <authorList>
            <consortium name="Tick Genome and Microbiome Consortium (TIGMIC)"/>
            <person name="Jia N."/>
            <person name="Wang J."/>
            <person name="Shi W."/>
            <person name="Du L."/>
            <person name="Sun Y."/>
            <person name="Zhan W."/>
            <person name="Jiang J.F."/>
            <person name="Wang Q."/>
            <person name="Zhang B."/>
            <person name="Ji P."/>
            <person name="Bell-Sakyi L."/>
            <person name="Cui X.M."/>
            <person name="Yuan T.T."/>
            <person name="Jiang B.G."/>
            <person name="Yang W.F."/>
            <person name="Lam T.T."/>
            <person name="Chang Q.C."/>
            <person name="Ding S.J."/>
            <person name="Wang X.J."/>
            <person name="Zhu J.G."/>
            <person name="Ruan X.D."/>
            <person name="Zhao L."/>
            <person name="Wei J.T."/>
            <person name="Ye R.Z."/>
            <person name="Que T.C."/>
            <person name="Du C.H."/>
            <person name="Zhou Y.H."/>
            <person name="Cheng J.X."/>
            <person name="Dai P.F."/>
            <person name="Guo W.B."/>
            <person name="Han X.H."/>
            <person name="Huang E.J."/>
            <person name="Li L.F."/>
            <person name="Wei W."/>
            <person name="Gao Y.C."/>
            <person name="Liu J.Z."/>
            <person name="Shao H.Z."/>
            <person name="Wang X."/>
            <person name="Wang C.C."/>
            <person name="Yang T.C."/>
            <person name="Huo Q.B."/>
            <person name="Li W."/>
            <person name="Chen H.Y."/>
            <person name="Chen S.E."/>
            <person name="Zhou L.G."/>
            <person name="Ni X.B."/>
            <person name="Tian J.H."/>
            <person name="Sheng Y."/>
            <person name="Liu T."/>
            <person name="Pan Y.S."/>
            <person name="Xia L.Y."/>
            <person name="Li J."/>
            <person name="Zhao F."/>
            <person name="Cao W.C."/>
        </authorList>
    </citation>
    <scope>NUCLEOTIDE SEQUENCE [LARGE SCALE GENOMIC DNA]</scope>
    <source>
        <strain evidence="1">HaeL-2018</strain>
    </source>
</reference>
<organism evidence="1 2">
    <name type="scientific">Haemaphysalis longicornis</name>
    <name type="common">Bush tick</name>
    <dbReference type="NCBI Taxonomy" id="44386"/>
    <lineage>
        <taxon>Eukaryota</taxon>
        <taxon>Metazoa</taxon>
        <taxon>Ecdysozoa</taxon>
        <taxon>Arthropoda</taxon>
        <taxon>Chelicerata</taxon>
        <taxon>Arachnida</taxon>
        <taxon>Acari</taxon>
        <taxon>Parasitiformes</taxon>
        <taxon>Ixodida</taxon>
        <taxon>Ixodoidea</taxon>
        <taxon>Ixodidae</taxon>
        <taxon>Haemaphysalinae</taxon>
        <taxon>Haemaphysalis</taxon>
    </lineage>
</organism>